<feature type="domain" description="SnoaL-like" evidence="1">
    <location>
        <begin position="22"/>
        <end position="116"/>
    </location>
</feature>
<name>A0ABP7RN30_9SPHN</name>
<reference evidence="3" key="1">
    <citation type="journal article" date="2019" name="Int. J. Syst. Evol. Microbiol.">
        <title>The Global Catalogue of Microorganisms (GCM) 10K type strain sequencing project: providing services to taxonomists for standard genome sequencing and annotation.</title>
        <authorList>
            <consortium name="The Broad Institute Genomics Platform"/>
            <consortium name="The Broad Institute Genome Sequencing Center for Infectious Disease"/>
            <person name="Wu L."/>
            <person name="Ma J."/>
        </authorList>
    </citation>
    <scope>NUCLEOTIDE SEQUENCE [LARGE SCALE GENOMIC DNA]</scope>
    <source>
        <strain evidence="3">JCM 16603</strain>
    </source>
</reference>
<proteinExistence type="predicted"/>
<dbReference type="Gene3D" id="3.10.450.50">
    <property type="match status" value="1"/>
</dbReference>
<dbReference type="SUPFAM" id="SSF54427">
    <property type="entry name" value="NTF2-like"/>
    <property type="match status" value="1"/>
</dbReference>
<dbReference type="InterPro" id="IPR032710">
    <property type="entry name" value="NTF2-like_dom_sf"/>
</dbReference>
<evidence type="ECO:0000259" key="1">
    <source>
        <dbReference type="Pfam" id="PF12680"/>
    </source>
</evidence>
<dbReference type="InterPro" id="IPR037401">
    <property type="entry name" value="SnoaL-like"/>
</dbReference>
<protein>
    <recommendedName>
        <fullName evidence="1">SnoaL-like domain-containing protein</fullName>
    </recommendedName>
</protein>
<organism evidence="2 3">
    <name type="scientific">Sphingomonas humi</name>
    <dbReference type="NCBI Taxonomy" id="335630"/>
    <lineage>
        <taxon>Bacteria</taxon>
        <taxon>Pseudomonadati</taxon>
        <taxon>Pseudomonadota</taxon>
        <taxon>Alphaproteobacteria</taxon>
        <taxon>Sphingomonadales</taxon>
        <taxon>Sphingomonadaceae</taxon>
        <taxon>Sphingomonas</taxon>
    </lineage>
</organism>
<evidence type="ECO:0000313" key="3">
    <source>
        <dbReference type="Proteomes" id="UP001501310"/>
    </source>
</evidence>
<sequence length="273" mass="29475">MVVAVTASLSLPARLLRGFATDFLTSHDVAEARRIMAPDYTLHIGGHVFAGRDEQYLPATAAQLDLFPGLIVTVHDVVLAPGWAAMRFTEHGVSARPPLHAVAWGGITLFALDGEQLSRGWAEEDYFARKRELKSGVCDPILPPMAAPWDQPCEAPNESTERLAREWLEEPANLLSPMVEQIRVGMPAFDELVRPSGITVSALFTAGPRAAFHAVLSGSYAGGFADIDQANVGAGIELRVAGILDTEAGQVRRLQLSADRLGLHRDLLGRARP</sequence>
<dbReference type="Pfam" id="PF12680">
    <property type="entry name" value="SnoaL_2"/>
    <property type="match status" value="1"/>
</dbReference>
<dbReference type="EMBL" id="BAAAZD010000001">
    <property type="protein sequence ID" value="GAA3999928.1"/>
    <property type="molecule type" value="Genomic_DNA"/>
</dbReference>
<keyword evidence="3" id="KW-1185">Reference proteome</keyword>
<gene>
    <name evidence="2" type="ORF">GCM10022211_07610</name>
</gene>
<evidence type="ECO:0000313" key="2">
    <source>
        <dbReference type="EMBL" id="GAA3999928.1"/>
    </source>
</evidence>
<comment type="caution">
    <text evidence="2">The sequence shown here is derived from an EMBL/GenBank/DDBJ whole genome shotgun (WGS) entry which is preliminary data.</text>
</comment>
<accession>A0ABP7RN30</accession>
<dbReference type="Proteomes" id="UP001501310">
    <property type="component" value="Unassembled WGS sequence"/>
</dbReference>